<dbReference type="EMBL" id="SRKZ01000001">
    <property type="protein sequence ID" value="TGD82433.1"/>
    <property type="molecule type" value="Genomic_DNA"/>
</dbReference>
<dbReference type="Gene3D" id="2.60.120.560">
    <property type="entry name" value="Exo-inulinase, domain 1"/>
    <property type="match status" value="1"/>
</dbReference>
<keyword evidence="4" id="KW-1185">Reference proteome</keyword>
<dbReference type="OrthoDB" id="259356at2"/>
<evidence type="ECO:0000259" key="2">
    <source>
        <dbReference type="Pfam" id="PF06439"/>
    </source>
</evidence>
<feature type="chain" id="PRO_5021473259" evidence="1">
    <location>
        <begin position="25"/>
        <end position="299"/>
    </location>
</feature>
<organism evidence="3 4">
    <name type="scientific">Hymenobacter wooponensis</name>
    <dbReference type="NCBI Taxonomy" id="1525360"/>
    <lineage>
        <taxon>Bacteria</taxon>
        <taxon>Pseudomonadati</taxon>
        <taxon>Bacteroidota</taxon>
        <taxon>Cytophagia</taxon>
        <taxon>Cytophagales</taxon>
        <taxon>Hymenobacteraceae</taxon>
        <taxon>Hymenobacter</taxon>
    </lineage>
</organism>
<evidence type="ECO:0000313" key="4">
    <source>
        <dbReference type="Proteomes" id="UP000298284"/>
    </source>
</evidence>
<feature type="domain" description="3-keto-alpha-glucoside-1,2-lyase/3-keto-2-hydroxy-glucal hydratase" evidence="2">
    <location>
        <begin position="28"/>
        <end position="282"/>
    </location>
</feature>
<dbReference type="RefSeq" id="WP_135528595.1">
    <property type="nucleotide sequence ID" value="NZ_SRKZ01000001.1"/>
</dbReference>
<dbReference type="InterPro" id="IPR010496">
    <property type="entry name" value="AL/BT2_dom"/>
</dbReference>
<reference evidence="3 4" key="1">
    <citation type="submission" date="2019-04" db="EMBL/GenBank/DDBJ databases">
        <authorList>
            <person name="Feng G."/>
            <person name="Zhang J."/>
            <person name="Zhu H."/>
        </authorList>
    </citation>
    <scope>NUCLEOTIDE SEQUENCE [LARGE SCALE GENOMIC DNA]</scope>
    <source>
        <strain evidence="3 4">JCM 19491</strain>
    </source>
</reference>
<proteinExistence type="predicted"/>
<dbReference type="GO" id="GO:0016787">
    <property type="term" value="F:hydrolase activity"/>
    <property type="evidence" value="ECO:0007669"/>
    <property type="project" value="InterPro"/>
</dbReference>
<feature type="signal peptide" evidence="1">
    <location>
        <begin position="1"/>
        <end position="24"/>
    </location>
</feature>
<evidence type="ECO:0000313" key="3">
    <source>
        <dbReference type="EMBL" id="TGD82433.1"/>
    </source>
</evidence>
<accession>A0A4Z0MRI0</accession>
<dbReference type="Pfam" id="PF06439">
    <property type="entry name" value="3keto-disac_hyd"/>
    <property type="match status" value="1"/>
</dbReference>
<evidence type="ECO:0000256" key="1">
    <source>
        <dbReference type="SAM" id="SignalP"/>
    </source>
</evidence>
<gene>
    <name evidence="3" type="ORF">EU557_01185</name>
</gene>
<dbReference type="Proteomes" id="UP000298284">
    <property type="component" value="Unassembled WGS sequence"/>
</dbReference>
<sequence>MKRITVMALGATLLLASASYTPPAAPKGWEPLLDKSLSKWRTYESYRHQLGYRGKQPTDAQGNAIKPIGYDKNEANVFSVVMQEGEPVLRISGEIYGCVFTKQDFTNYDLKLKVKWGSKKWVPRLDEPRDSGILYNSQGECGVDYWHSWMLSQEFQVSEYERGNAMGDFWCIANSTADIKAAYNATKDTLRFNPTAAPVTMGNGRSGFCQAAANYESPTGQWTELELINVNGKSVHIVNGHVVMAVDNSSSVVNGQHQPLTHGKIQLQSEAAEVYYKGIMIKPLEAMPAQYASYFKQNK</sequence>
<comment type="caution">
    <text evidence="3">The sequence shown here is derived from an EMBL/GenBank/DDBJ whole genome shotgun (WGS) entry which is preliminary data.</text>
</comment>
<keyword evidence="1" id="KW-0732">Signal</keyword>
<name>A0A4Z0MRI0_9BACT</name>
<protein>
    <submittedName>
        <fullName evidence="3">DUF1080 domain-containing protein</fullName>
    </submittedName>
</protein>
<dbReference type="AlphaFoldDB" id="A0A4Z0MRI0"/>